<keyword evidence="8" id="KW-1185">Reference proteome</keyword>
<feature type="transmembrane region" description="Helical" evidence="5">
    <location>
        <begin position="39"/>
        <end position="60"/>
    </location>
</feature>
<evidence type="ECO:0000313" key="7">
    <source>
        <dbReference type="EMBL" id="MYM20427.1"/>
    </source>
</evidence>
<keyword evidence="2 5" id="KW-0812">Transmembrane</keyword>
<comment type="subcellular location">
    <subcellularLocation>
        <location evidence="1">Endomembrane system</location>
        <topology evidence="1">Multi-pass membrane protein</topology>
    </subcellularLocation>
</comment>
<evidence type="ECO:0000256" key="1">
    <source>
        <dbReference type="ARBA" id="ARBA00004127"/>
    </source>
</evidence>
<evidence type="ECO:0000259" key="6">
    <source>
        <dbReference type="Pfam" id="PF02656"/>
    </source>
</evidence>
<comment type="caution">
    <text evidence="7">The sequence shown here is derived from an EMBL/GenBank/DDBJ whole genome shotgun (WGS) entry which is preliminary data.</text>
</comment>
<sequence length="105" mass="10983">MRAHDDPGLQPERTSLAWGRTVVSFCAATAVLLRWMGHFGAPVLALIGLLVAAALAILASQRRRYDRHAAGVEGGRVGANVWGVAIMTGVLAAFGSSAVLLALFD</sequence>
<feature type="transmembrane region" description="Helical" evidence="5">
    <location>
        <begin position="81"/>
        <end position="104"/>
    </location>
</feature>
<dbReference type="EMBL" id="WWEQ01000052">
    <property type="protein sequence ID" value="MYM20427.1"/>
    <property type="molecule type" value="Genomic_DNA"/>
</dbReference>
<evidence type="ECO:0000256" key="2">
    <source>
        <dbReference type="ARBA" id="ARBA00022692"/>
    </source>
</evidence>
<dbReference type="Pfam" id="PF02656">
    <property type="entry name" value="DUF202"/>
    <property type="match status" value="1"/>
</dbReference>
<dbReference type="GO" id="GO:0012505">
    <property type="term" value="C:endomembrane system"/>
    <property type="evidence" value="ECO:0007669"/>
    <property type="project" value="UniProtKB-SubCell"/>
</dbReference>
<evidence type="ECO:0000313" key="8">
    <source>
        <dbReference type="Proteomes" id="UP000469215"/>
    </source>
</evidence>
<accession>A0A6N9H8S0</accession>
<dbReference type="InterPro" id="IPR003807">
    <property type="entry name" value="DUF202"/>
</dbReference>
<dbReference type="AlphaFoldDB" id="A0A6N9H8S0"/>
<feature type="domain" description="DUF202" evidence="6">
    <location>
        <begin position="6"/>
        <end position="68"/>
    </location>
</feature>
<protein>
    <submittedName>
        <fullName evidence="7">DUF202 domain-containing protein</fullName>
    </submittedName>
</protein>
<proteinExistence type="predicted"/>
<name>A0A6N9H8S0_9MICO</name>
<dbReference type="Proteomes" id="UP000469215">
    <property type="component" value="Unassembled WGS sequence"/>
</dbReference>
<evidence type="ECO:0000256" key="3">
    <source>
        <dbReference type="ARBA" id="ARBA00022989"/>
    </source>
</evidence>
<evidence type="ECO:0000256" key="5">
    <source>
        <dbReference type="SAM" id="Phobius"/>
    </source>
</evidence>
<evidence type="ECO:0000256" key="4">
    <source>
        <dbReference type="ARBA" id="ARBA00023136"/>
    </source>
</evidence>
<keyword evidence="4 5" id="KW-0472">Membrane</keyword>
<keyword evidence="3 5" id="KW-1133">Transmembrane helix</keyword>
<gene>
    <name evidence="7" type="ORF">GSY69_10750</name>
</gene>
<organism evidence="7 8">
    <name type="scientific">Brevibacterium rongguiense</name>
    <dbReference type="NCBI Taxonomy" id="2695267"/>
    <lineage>
        <taxon>Bacteria</taxon>
        <taxon>Bacillati</taxon>
        <taxon>Actinomycetota</taxon>
        <taxon>Actinomycetes</taxon>
        <taxon>Micrococcales</taxon>
        <taxon>Brevibacteriaceae</taxon>
        <taxon>Brevibacterium</taxon>
    </lineage>
</organism>
<reference evidence="7 8" key="1">
    <citation type="submission" date="2020-01" db="EMBL/GenBank/DDBJ databases">
        <authorList>
            <person name="Deng T."/>
        </authorList>
    </citation>
    <scope>NUCLEOTIDE SEQUENCE [LARGE SCALE GENOMIC DNA]</scope>
    <source>
        <strain evidence="7 8">5221</strain>
    </source>
</reference>